<gene>
    <name evidence="5" type="ORF">Q5761_10280</name>
</gene>
<reference evidence="5 6" key="1">
    <citation type="submission" date="2023-08" db="EMBL/GenBank/DDBJ databases">
        <title>Genome sequence of Thermaerobacter compostii strain Ins1, a spore-forming filamentous bacterium isolated from a deep geothermal reservoir.</title>
        <authorList>
            <person name="Bregnard D."/>
            <person name="Gonzalez D."/>
            <person name="Junier P."/>
        </authorList>
    </citation>
    <scope>NUCLEOTIDE SEQUENCE [LARGE SCALE GENOMIC DNA]</scope>
    <source>
        <strain evidence="5 6">Ins1</strain>
    </source>
</reference>
<protein>
    <submittedName>
        <fullName evidence="5">Adenylyltransferase/cytidyltransferase family protein</fullName>
    </submittedName>
</protein>
<keyword evidence="6" id="KW-1185">Reference proteome</keyword>
<dbReference type="EMBL" id="CP132508">
    <property type="protein sequence ID" value="WPD18737.1"/>
    <property type="molecule type" value="Genomic_DNA"/>
</dbReference>
<evidence type="ECO:0000313" key="5">
    <source>
        <dbReference type="EMBL" id="WPD18737.1"/>
    </source>
</evidence>
<dbReference type="PANTHER" id="PTHR43793">
    <property type="entry name" value="FAD SYNTHASE"/>
    <property type="match status" value="1"/>
</dbReference>
<organism evidence="5 6">
    <name type="scientific">Thermaerobacter composti</name>
    <dbReference type="NCBI Taxonomy" id="554949"/>
    <lineage>
        <taxon>Bacteria</taxon>
        <taxon>Bacillati</taxon>
        <taxon>Bacillota</taxon>
        <taxon>Clostridia</taxon>
        <taxon>Eubacteriales</taxon>
        <taxon>Clostridiales Family XVII. Incertae Sedis</taxon>
        <taxon>Thermaerobacter</taxon>
    </lineage>
</organism>
<dbReference type="GO" id="GO:0016779">
    <property type="term" value="F:nucleotidyltransferase activity"/>
    <property type="evidence" value="ECO:0007669"/>
    <property type="project" value="UniProtKB-KW"/>
</dbReference>
<keyword evidence="2 5" id="KW-0548">Nucleotidyltransferase</keyword>
<dbReference type="Pfam" id="PF01467">
    <property type="entry name" value="CTP_transf_like"/>
    <property type="match status" value="1"/>
</dbReference>
<evidence type="ECO:0000256" key="3">
    <source>
        <dbReference type="SAM" id="MobiDB-lite"/>
    </source>
</evidence>
<evidence type="ECO:0000313" key="6">
    <source>
        <dbReference type="Proteomes" id="UP001304683"/>
    </source>
</evidence>
<dbReference type="InterPro" id="IPR004821">
    <property type="entry name" value="Cyt_trans-like"/>
</dbReference>
<evidence type="ECO:0000256" key="2">
    <source>
        <dbReference type="ARBA" id="ARBA00022695"/>
    </source>
</evidence>
<dbReference type="SUPFAM" id="SSF52374">
    <property type="entry name" value="Nucleotidylyl transferase"/>
    <property type="match status" value="1"/>
</dbReference>
<dbReference type="RefSeq" id="WP_318750536.1">
    <property type="nucleotide sequence ID" value="NZ_CP132508.1"/>
</dbReference>
<dbReference type="Gene3D" id="3.40.50.620">
    <property type="entry name" value="HUPs"/>
    <property type="match status" value="1"/>
</dbReference>
<feature type="domain" description="Cytidyltransferase-like" evidence="4">
    <location>
        <begin position="33"/>
        <end position="126"/>
    </location>
</feature>
<name>A0ABZ0QPP6_9FIRM</name>
<evidence type="ECO:0000256" key="1">
    <source>
        <dbReference type="ARBA" id="ARBA00022679"/>
    </source>
</evidence>
<sequence>MNAAPRAAATKVVDLATLRRHLDALPPATQVVLTNGCFDWLHVGHLRTLEHARSLGDVLVVGVNDDASVRRLKGPGRPVVPARQRALLVAALECVDWVVVFAEDTAAGLVRAVRPQWYVKGGDYRLETLPEAEPARQVGARVVLVPPEPGLSTTGLLARALAQGAAGEGRGRASPHPVPQADGSPQEA</sequence>
<dbReference type="PANTHER" id="PTHR43793:SF2">
    <property type="entry name" value="BIFUNCTIONAL PROTEIN HLDE"/>
    <property type="match status" value="1"/>
</dbReference>
<feature type="region of interest" description="Disordered" evidence="3">
    <location>
        <begin position="162"/>
        <end position="188"/>
    </location>
</feature>
<dbReference type="Proteomes" id="UP001304683">
    <property type="component" value="Chromosome"/>
</dbReference>
<dbReference type="InterPro" id="IPR050385">
    <property type="entry name" value="Archaeal_FAD_synthase"/>
</dbReference>
<evidence type="ECO:0000259" key="4">
    <source>
        <dbReference type="Pfam" id="PF01467"/>
    </source>
</evidence>
<proteinExistence type="predicted"/>
<keyword evidence="1" id="KW-0808">Transferase</keyword>
<accession>A0ABZ0QPP6</accession>
<dbReference type="NCBIfam" id="TIGR00125">
    <property type="entry name" value="cyt_tran_rel"/>
    <property type="match status" value="1"/>
</dbReference>
<dbReference type="InterPro" id="IPR014729">
    <property type="entry name" value="Rossmann-like_a/b/a_fold"/>
</dbReference>